<keyword evidence="1" id="KW-0472">Membrane</keyword>
<dbReference type="EMBL" id="JBHSDI010000001">
    <property type="protein sequence ID" value="MFC4257462.1"/>
    <property type="molecule type" value="Genomic_DNA"/>
</dbReference>
<proteinExistence type="predicted"/>
<dbReference type="Proteomes" id="UP001595798">
    <property type="component" value="Unassembled WGS sequence"/>
</dbReference>
<dbReference type="InterPro" id="IPR008023">
    <property type="entry name" value="DUF748"/>
</dbReference>
<feature type="transmembrane region" description="Helical" evidence="1">
    <location>
        <begin position="14"/>
        <end position="37"/>
    </location>
</feature>
<dbReference type="InterPro" id="IPR052894">
    <property type="entry name" value="AsmA-related"/>
</dbReference>
<dbReference type="PANTHER" id="PTHR30441:SF8">
    <property type="entry name" value="DUF748 DOMAIN-CONTAINING PROTEIN"/>
    <property type="match status" value="1"/>
</dbReference>
<sequence length="904" mass="98432">MTETARQQPAYRRWWFWLLVLGLVYLVTGFGLIPLYLSSAIPERFQQHLGWSAEIDDVGFNPFTFSFSLDELSATDPSGERVLEADSVDLNLGLIDLMRGTVHVEHLALDNPFLRVDLLEDNRINLIEDWRRQNQEAADDSGHYPVVFDEATINSGRLRFRDFINGTDSAAREIVIDSLELTLSNLVSRQSDEPGEYSLRAVVDDQVLEGNGTLNLVPLWSNGRLALNNVSAITLQQWLGPYLPWTLQEGRISLSTAFQFAFDDQGVALATRDGEVTAGNLALADPAQPENTLASADGLSLNGVSFNLEGPELVVSMVQGESIHLNAVMSPDGQLNLTRPLQGNEQEGGDSGRFRWSVGNLALSGSTIDWRDNRPATPVQLGLQDLELNLGAMTEQLEEPISYQMQATLEPGGSASANGQFTLHPLTFEGGINLDQIVLAPFNGYVQQISQMEVRDGTLNLAGNIDIDVQDDPLTGTFSGRGSISHFNGQFADEEEPVVTWRELRLDPIEYNFAPARLEIGTVTVSEPELNVINYRDRPHNVTRLLQPVANEESVADQSGSGGGASQEAQNLIFRLSRLELANAEIRYTDQTPNPPFTGRVHDLAASVSGLSNITPQRGQFTLTGMVNDSGELEADGTIATLGTDDRSRINVTLNDLSMPVTSPYFAFYLGYRVDGGKLSAEGTYDLRGTRLDSTTALTLDRIELGEAVQSDTSITAPVKLGLTLLRDGDGRVTLDIPVNGNLADPEFDLGPVMMKTLRSTLVKAAMSPFNLLGSVIDLAGFSPDELGEVAFLPGETTLVMGEYTKMETVAEALKAREGLVLAIRGLAVESIDLPALEAGLSEDKTLPDGALDGLASQRGQTLKRLLTDEYDVPDGQIFLRAHKVEPGDGEASQVDIEFQLEAR</sequence>
<gene>
    <name evidence="2" type="ORF">ACFOZ5_00290</name>
</gene>
<dbReference type="PANTHER" id="PTHR30441">
    <property type="entry name" value="DUF748 DOMAIN-CONTAINING PROTEIN"/>
    <property type="match status" value="1"/>
</dbReference>
<evidence type="ECO:0000313" key="2">
    <source>
        <dbReference type="EMBL" id="MFC4257462.1"/>
    </source>
</evidence>
<comment type="caution">
    <text evidence="2">The sequence shown here is derived from an EMBL/GenBank/DDBJ whole genome shotgun (WGS) entry which is preliminary data.</text>
</comment>
<evidence type="ECO:0000313" key="3">
    <source>
        <dbReference type="Proteomes" id="UP001595798"/>
    </source>
</evidence>
<dbReference type="RefSeq" id="WP_379884601.1">
    <property type="nucleotide sequence ID" value="NZ_JBHSDI010000001.1"/>
</dbReference>
<keyword evidence="3" id="KW-1185">Reference proteome</keyword>
<organism evidence="2 3">
    <name type="scientific">Marinobacter lacisalsi</name>
    <dbReference type="NCBI Taxonomy" id="475979"/>
    <lineage>
        <taxon>Bacteria</taxon>
        <taxon>Pseudomonadati</taxon>
        <taxon>Pseudomonadota</taxon>
        <taxon>Gammaproteobacteria</taxon>
        <taxon>Pseudomonadales</taxon>
        <taxon>Marinobacteraceae</taxon>
        <taxon>Marinobacter</taxon>
    </lineage>
</organism>
<name>A0ABV8QDA3_9GAMM</name>
<protein>
    <submittedName>
        <fullName evidence="2">DUF748 domain-containing protein</fullName>
    </submittedName>
</protein>
<accession>A0ABV8QDA3</accession>
<dbReference type="Pfam" id="PF05359">
    <property type="entry name" value="DUF748"/>
    <property type="match status" value="2"/>
</dbReference>
<evidence type="ECO:0000256" key="1">
    <source>
        <dbReference type="SAM" id="Phobius"/>
    </source>
</evidence>
<keyword evidence="1" id="KW-1133">Transmembrane helix</keyword>
<keyword evidence="1" id="KW-0812">Transmembrane</keyword>
<reference evidence="3" key="1">
    <citation type="journal article" date="2019" name="Int. J. Syst. Evol. Microbiol.">
        <title>The Global Catalogue of Microorganisms (GCM) 10K type strain sequencing project: providing services to taxonomists for standard genome sequencing and annotation.</title>
        <authorList>
            <consortium name="The Broad Institute Genomics Platform"/>
            <consortium name="The Broad Institute Genome Sequencing Center for Infectious Disease"/>
            <person name="Wu L."/>
            <person name="Ma J."/>
        </authorList>
    </citation>
    <scope>NUCLEOTIDE SEQUENCE [LARGE SCALE GENOMIC DNA]</scope>
    <source>
        <strain evidence="3">CECT 7297</strain>
    </source>
</reference>